<sequence length="72" mass="7432">MPAADSIAQPISGWASSSAYNESSDATTALRSSAPTVGGIGGARCNSRLPMRITTTTSTVMPRALWMINNCA</sequence>
<dbReference type="Proteomes" id="UP000062255">
    <property type="component" value="Chromosome"/>
</dbReference>
<dbReference type="PATRIC" id="fig|134601.6.peg.4418"/>
<name>A0A0K0X9J3_MYCGD</name>
<protein>
    <submittedName>
        <fullName evidence="1">Uncharacterized protein</fullName>
    </submittedName>
</protein>
<dbReference type="STRING" id="134601.AFA91_21395"/>
<dbReference type="KEGG" id="mgo:AFA91_21395"/>
<evidence type="ECO:0000313" key="1">
    <source>
        <dbReference type="EMBL" id="AKS34017.1"/>
    </source>
</evidence>
<reference evidence="1 2" key="1">
    <citation type="submission" date="2015-07" db="EMBL/GenBank/DDBJ databases">
        <title>Complete genome sequence of Mycobacterium goodii X7B, a facultative thermophilic biodesulfurizing bacterium.</title>
        <authorList>
            <person name="Yu B."/>
            <person name="Li F."/>
            <person name="Xu P."/>
        </authorList>
    </citation>
    <scope>NUCLEOTIDE SEQUENCE [LARGE SCALE GENOMIC DNA]</scope>
    <source>
        <strain evidence="1 2">X7B</strain>
    </source>
</reference>
<proteinExistence type="predicted"/>
<evidence type="ECO:0000313" key="2">
    <source>
        <dbReference type="Proteomes" id="UP000062255"/>
    </source>
</evidence>
<gene>
    <name evidence="1" type="ORF">AFA91_21395</name>
</gene>
<organism evidence="1 2">
    <name type="scientific">Mycolicibacterium goodii</name>
    <name type="common">Mycobacterium goodii</name>
    <dbReference type="NCBI Taxonomy" id="134601"/>
    <lineage>
        <taxon>Bacteria</taxon>
        <taxon>Bacillati</taxon>
        <taxon>Actinomycetota</taxon>
        <taxon>Actinomycetes</taxon>
        <taxon>Mycobacteriales</taxon>
        <taxon>Mycobacteriaceae</taxon>
        <taxon>Mycolicibacterium</taxon>
    </lineage>
</organism>
<dbReference type="AlphaFoldDB" id="A0A0K0X9J3"/>
<dbReference type="EMBL" id="CP012150">
    <property type="protein sequence ID" value="AKS34017.1"/>
    <property type="molecule type" value="Genomic_DNA"/>
</dbReference>
<accession>A0A0K0X9J3</accession>